<evidence type="ECO:0000313" key="12">
    <source>
        <dbReference type="EMBL" id="RMY99679.1"/>
    </source>
</evidence>
<feature type="transmembrane region" description="Helical" evidence="11">
    <location>
        <begin position="579"/>
        <end position="602"/>
    </location>
</feature>
<dbReference type="PANTHER" id="PTHR23071">
    <property type="entry name" value="PHOSPHATIDYLINOSITOL GLYCAN"/>
    <property type="match status" value="1"/>
</dbReference>
<evidence type="ECO:0000256" key="5">
    <source>
        <dbReference type="ARBA" id="ARBA00022679"/>
    </source>
</evidence>
<keyword evidence="5" id="KW-0808">Transferase</keyword>
<reference evidence="12 13" key="1">
    <citation type="journal article" date="2018" name="BMC Genomics">
        <title>Genomic evidence for intraspecific hybridization in a clonal and extremely halotolerant yeast.</title>
        <authorList>
            <person name="Gostincar C."/>
            <person name="Stajich J.E."/>
            <person name="Zupancic J."/>
            <person name="Zalar P."/>
            <person name="Gunde-Cimerman N."/>
        </authorList>
    </citation>
    <scope>NUCLEOTIDE SEQUENCE [LARGE SCALE GENOMIC DNA]</scope>
    <source>
        <strain evidence="12 13">EXF-562</strain>
    </source>
</reference>
<evidence type="ECO:0000256" key="4">
    <source>
        <dbReference type="ARBA" id="ARBA00022502"/>
    </source>
</evidence>
<dbReference type="PANTHER" id="PTHR23071:SF1">
    <property type="entry name" value="GPI ETHANOLAMINE PHOSPHATE TRANSFERASE 3"/>
    <property type="match status" value="1"/>
</dbReference>
<evidence type="ECO:0000256" key="1">
    <source>
        <dbReference type="ARBA" id="ARBA00004477"/>
    </source>
</evidence>
<evidence type="ECO:0000256" key="9">
    <source>
        <dbReference type="ARBA" id="ARBA00023136"/>
    </source>
</evidence>
<evidence type="ECO:0000256" key="8">
    <source>
        <dbReference type="ARBA" id="ARBA00022989"/>
    </source>
</evidence>
<keyword evidence="9 11" id="KW-0472">Membrane</keyword>
<dbReference type="Gene3D" id="3.40.720.10">
    <property type="entry name" value="Alkaline Phosphatase, subunit A"/>
    <property type="match status" value="1"/>
</dbReference>
<keyword evidence="10" id="KW-0325">Glycoprotein</keyword>
<gene>
    <name evidence="12" type="ORF">D0860_08229</name>
</gene>
<feature type="transmembrane region" description="Helical" evidence="11">
    <location>
        <begin position="955"/>
        <end position="976"/>
    </location>
</feature>
<keyword evidence="6 11" id="KW-0812">Transmembrane</keyword>
<comment type="pathway">
    <text evidence="2">Glycolipid biosynthesis; glycosylphosphatidylinositol-anchor biosynthesis.</text>
</comment>
<dbReference type="EMBL" id="QWIS01000269">
    <property type="protein sequence ID" value="RMY99679.1"/>
    <property type="molecule type" value="Genomic_DNA"/>
</dbReference>
<feature type="transmembrane region" description="Helical" evidence="11">
    <location>
        <begin position="515"/>
        <end position="539"/>
    </location>
</feature>
<evidence type="ECO:0000256" key="10">
    <source>
        <dbReference type="ARBA" id="ARBA00023180"/>
    </source>
</evidence>
<dbReference type="InterPro" id="IPR002591">
    <property type="entry name" value="Phosphodiest/P_Trfase"/>
</dbReference>
<evidence type="ECO:0000313" key="13">
    <source>
        <dbReference type="Proteomes" id="UP000280598"/>
    </source>
</evidence>
<dbReference type="VEuPathDB" id="FungiDB:BTJ68_01842"/>
<dbReference type="InterPro" id="IPR017850">
    <property type="entry name" value="Alkaline_phosphatase_core_sf"/>
</dbReference>
<feature type="transmembrane region" description="Helical" evidence="11">
    <location>
        <begin position="996"/>
        <end position="1020"/>
    </location>
</feature>
<dbReference type="InterPro" id="IPR037675">
    <property type="entry name" value="PIG-O_N"/>
</dbReference>
<dbReference type="GO" id="GO:0051377">
    <property type="term" value="F:mannose-ethanolamine phosphotransferase activity"/>
    <property type="evidence" value="ECO:0007669"/>
    <property type="project" value="InterPro"/>
</dbReference>
<dbReference type="GO" id="GO:0005789">
    <property type="term" value="C:endoplasmic reticulum membrane"/>
    <property type="evidence" value="ECO:0007669"/>
    <property type="project" value="UniProtKB-SubCell"/>
</dbReference>
<evidence type="ECO:0000256" key="2">
    <source>
        <dbReference type="ARBA" id="ARBA00004687"/>
    </source>
</evidence>
<organism evidence="12 13">
    <name type="scientific">Hortaea werneckii</name>
    <name type="common">Black yeast</name>
    <name type="synonym">Cladosporium werneckii</name>
    <dbReference type="NCBI Taxonomy" id="91943"/>
    <lineage>
        <taxon>Eukaryota</taxon>
        <taxon>Fungi</taxon>
        <taxon>Dikarya</taxon>
        <taxon>Ascomycota</taxon>
        <taxon>Pezizomycotina</taxon>
        <taxon>Dothideomycetes</taxon>
        <taxon>Dothideomycetidae</taxon>
        <taxon>Mycosphaerellales</taxon>
        <taxon>Teratosphaeriaceae</taxon>
        <taxon>Hortaea</taxon>
    </lineage>
</organism>
<evidence type="ECO:0000256" key="7">
    <source>
        <dbReference type="ARBA" id="ARBA00022824"/>
    </source>
</evidence>
<evidence type="ECO:0000256" key="6">
    <source>
        <dbReference type="ARBA" id="ARBA00022692"/>
    </source>
</evidence>
<feature type="transmembrane region" description="Helical" evidence="11">
    <location>
        <begin position="608"/>
        <end position="625"/>
    </location>
</feature>
<dbReference type="VEuPathDB" id="FungiDB:BTJ68_01841"/>
<name>A0A3M7GEX3_HORWE</name>
<dbReference type="SUPFAM" id="SSF53649">
    <property type="entry name" value="Alkaline phosphatase-like"/>
    <property type="match status" value="1"/>
</dbReference>
<feature type="transmembrane region" description="Helical" evidence="11">
    <location>
        <begin position="921"/>
        <end position="943"/>
    </location>
</feature>
<dbReference type="Proteomes" id="UP000280598">
    <property type="component" value="Unassembled WGS sequence"/>
</dbReference>
<comment type="caution">
    <text evidence="12">The sequence shown here is derived from an EMBL/GenBank/DDBJ whole genome shotgun (WGS) entry which is preliminary data.</text>
</comment>
<evidence type="ECO:0000256" key="11">
    <source>
        <dbReference type="SAM" id="Phobius"/>
    </source>
</evidence>
<keyword evidence="8 11" id="KW-1133">Transmembrane helix</keyword>
<dbReference type="InterPro" id="IPR039524">
    <property type="entry name" value="PIGO/GPI13"/>
</dbReference>
<accession>A0A3M7GEX3</accession>
<dbReference type="UniPathway" id="UPA00196"/>
<keyword evidence="4" id="KW-0337">GPI-anchor biosynthesis</keyword>
<comment type="similarity">
    <text evidence="3">Belongs to the PIGG/PIGN/PIGO family. PIGO subfamily.</text>
</comment>
<evidence type="ECO:0000256" key="3">
    <source>
        <dbReference type="ARBA" id="ARBA00008695"/>
    </source>
</evidence>
<keyword evidence="7" id="KW-0256">Endoplasmic reticulum</keyword>
<proteinExistence type="inferred from homology"/>
<protein>
    <submittedName>
        <fullName evidence="12">Uncharacterized protein</fullName>
    </submittedName>
</protein>
<comment type="subcellular location">
    <subcellularLocation>
        <location evidence="1">Endoplasmic reticulum membrane</location>
        <topology evidence="1">Multi-pass membrane protein</topology>
    </subcellularLocation>
</comment>
<dbReference type="Pfam" id="PF08700">
    <property type="entry name" value="VPS51_Exo84_N"/>
    <property type="match status" value="1"/>
</dbReference>
<feature type="transmembrane region" description="Helical" evidence="11">
    <location>
        <begin position="677"/>
        <end position="699"/>
    </location>
</feature>
<dbReference type="CDD" id="cd16023">
    <property type="entry name" value="GPI_EPT_3"/>
    <property type="match status" value="1"/>
</dbReference>
<feature type="transmembrane region" description="Helical" evidence="11">
    <location>
        <begin position="50"/>
        <end position="71"/>
    </location>
</feature>
<feature type="transmembrane region" description="Helical" evidence="11">
    <location>
        <begin position="545"/>
        <end position="567"/>
    </location>
</feature>
<feature type="transmembrane region" description="Helical" evidence="11">
    <location>
        <begin position="750"/>
        <end position="773"/>
    </location>
</feature>
<feature type="transmembrane region" description="Helical" evidence="11">
    <location>
        <begin position="711"/>
        <end position="730"/>
    </location>
</feature>
<dbReference type="GO" id="GO:0006506">
    <property type="term" value="P:GPI anchor biosynthetic process"/>
    <property type="evidence" value="ECO:0007669"/>
    <property type="project" value="UniProtKB-UniPathway"/>
</dbReference>
<dbReference type="Pfam" id="PF01663">
    <property type="entry name" value="Phosphodiest"/>
    <property type="match status" value="1"/>
</dbReference>
<feature type="transmembrane region" description="Helical" evidence="11">
    <location>
        <begin position="483"/>
        <end position="503"/>
    </location>
</feature>
<sequence>MEDDEPGQPASSKGDLKADNQRLSVQFKAQHGLLVLFFVLLLYEHGSHSVIFHGIGIGLFLNGFLLSRLVLQDRSECAVPPIELPGYTAGSVERGCWHPKGFDKAVVIIVDALRYDFTVPSQPKPGDEQPHYFHNALPVLHETSVQQPNNAFLRPFIADPPTTTLQRLKGLTTGTLPTFIDAGSNFAGTAIDEDNLVEHLFHAGKKVVHLGDDTWHSLFPGYFEPNLTKPYDSFNVWDLHTVDNGVNEHLFPLLEPSMQHRWDVVFGHYLGVDHAGHRYGPDHPAMTEKLKQMDDVFRRVIEKLDENTLLVVMGDHGMDIKGDHGGESDDEIEAALWMYSKKGIFGRAEDAPTTPPATAKERPVGQIDLVPTLSLLLGMPVPFNNLGQPIEEAFLRSSKNPDYANMAAVSRITAAQIHRYQDKYAKARGLEPTTTTTATLWQKANDLYANAKGKALTDAYKAFAAYQAENLRLCRSLWARFDLVSMSMGIAVLASAFAIFALFGQGLIGDRSTLAPLLLTWGAAGTVAGACVGAAVGFLPDVPMAQTAAFGAGITGVAATLVGLWPARQILMIPLPRSLWGGLCTLVTLLLCVGFAANSFTIWEDEQLLFLLTTFGVLFLGSSLGRDDPDDRWVGVTNAVSFLVATRLSSLSRLCREEQMPNCRSTYYSSATSSTSASWQLVIPFVVALSLPSIVKHFFHRTRNYNGSAILWIGVAMRIGLVLVATFWVLDAADNNDWYPNLSKTTLQTSRVVLAQVVLALAFAAGYATYLWASPLLAVKEEAAEAPKPVSRPAEPDDPNSPIFTPFNAEQPKKKLIIFGYSNAHGTRYLLLPCAWVLALLLVQKPMGQGPLALCLISIFNLLEVVDANGLQRSSVGPIVLALMGNYYFFKTGHQAALATIQWETAFIPLKTVQYPLSPMVVVLNTFGAQILCAIAVPAIALWKVPPKQPALLGRIAGLMTTHILFYAAIALATVVESAWLRRHLMLYRVFMPRMLMAVITLMLVEVVGALIALVGYLSLGTSLRDLGSSATLQTLQPTSLLCRMANQQPDPRDFNTWEDAFQYQLPVVRKLEQQLRRNINENRSKLRSLVGASYRDLLGTAERIIEMDEQMQDVEDHLGDIGRKCNARAVETANENQERMVKRKGFDQKQRQAILARTKVLQNALSAASRAIRRGSDALLVSKLLVLSRLLHQSISESPEPPAVLEELKRKLSNLRRRLLSYIERALVRPGQDRTNVAHSLCAYSLVSNSTPKDVLRHFLQARFEQLDAKAESPSEADILDILELYRRTLLDTRALFPKLFAEAMSELSSTPLLKDDSLTSCGELSLDLYAVWIPENVRTFTPWVRHDQLLSSDVGDALRSWTKQAQTVIHRAVETCLSKETDAQSLLHIRKKVLLQYLSLSANLRDGSHAESINDLRGAFVKRLQDVARSSVESIALFEDLDATPQSPASNASLDLWQLSSKDLDLSNGAQLFRKSILDRRHGRDEGLQACVQKLNKWTNEMDTFWRLLQQMRSTRWQDELDVDFDDLENGDEIRQALTKADAEQTQSAFQSAVSEVLKHQYELIKERTSSSTPPQTLLRLLREIDSRRAMVEHSYGAKVEIDFYHSSIRSLHQALVEQVVESPLKQLRISTKKQAKAAFSLWDGSPPLPVQPSPSIFRFMTLLEEAMSGAGNDLWSSGAVNVLKGVLTERLGTVFGDQQGKDAIASKPEVNGHAEDASEGVNHSTEATKGRKLLLQSLFNVLYLCRVMDTRQTVKDDDSLYAYAKIARELAELDDATYERLQKNAGEYWKRTYLLFGLLAPAAI</sequence>